<organism evidence="1 2">
    <name type="scientific">Rhodoferax saidenbachensis</name>
    <dbReference type="NCBI Taxonomy" id="1484693"/>
    <lineage>
        <taxon>Bacteria</taxon>
        <taxon>Pseudomonadati</taxon>
        <taxon>Pseudomonadota</taxon>
        <taxon>Betaproteobacteria</taxon>
        <taxon>Burkholderiales</taxon>
        <taxon>Comamonadaceae</taxon>
        <taxon>Rhodoferax</taxon>
    </lineage>
</organism>
<evidence type="ECO:0008006" key="3">
    <source>
        <dbReference type="Google" id="ProtNLM"/>
    </source>
</evidence>
<dbReference type="EMBL" id="JAVDXO010000007">
    <property type="protein sequence ID" value="MDR7307662.1"/>
    <property type="molecule type" value="Genomic_DNA"/>
</dbReference>
<accession>A0ABU1ZQ33</accession>
<protein>
    <recommendedName>
        <fullName evidence="3">NadR/Ttd14 AAA domain-containing protein</fullName>
    </recommendedName>
</protein>
<keyword evidence="2" id="KW-1185">Reference proteome</keyword>
<proteinExistence type="predicted"/>
<sequence length="196" mass="22845">MTIRYTTVPNTLPESKMRLYPTKVINIIGGPGSDKSLFSSAIILFLNLHHKTVETIPDYAKSLVWQQNFEVLKNQYFIAQRQYEMLNLLDGQVQYLITECSLPQVLYYNEHYPENICDIAKTRAQILEWYKQHNNINILVERGEKKYVHTGRFQDEEQARHVDRGLRATLIHEGFPFTALQPDVDTINAFAQTLLE</sequence>
<dbReference type="Proteomes" id="UP001268089">
    <property type="component" value="Unassembled WGS sequence"/>
</dbReference>
<dbReference type="InterPro" id="IPR027417">
    <property type="entry name" value="P-loop_NTPase"/>
</dbReference>
<evidence type="ECO:0000313" key="1">
    <source>
        <dbReference type="EMBL" id="MDR7307662.1"/>
    </source>
</evidence>
<evidence type="ECO:0000313" key="2">
    <source>
        <dbReference type="Proteomes" id="UP001268089"/>
    </source>
</evidence>
<reference evidence="1 2" key="1">
    <citation type="submission" date="2023-07" db="EMBL/GenBank/DDBJ databases">
        <title>Sorghum-associated microbial communities from plants grown in Nebraska, USA.</title>
        <authorList>
            <person name="Schachtman D."/>
        </authorList>
    </citation>
    <scope>NUCLEOTIDE SEQUENCE [LARGE SCALE GENOMIC DNA]</scope>
    <source>
        <strain evidence="1 2">BE308</strain>
    </source>
</reference>
<comment type="caution">
    <text evidence="1">The sequence shown here is derived from an EMBL/GenBank/DDBJ whole genome shotgun (WGS) entry which is preliminary data.</text>
</comment>
<name>A0ABU1ZQ33_9BURK</name>
<gene>
    <name evidence="1" type="ORF">J2X15_002966</name>
</gene>
<dbReference type="Gene3D" id="3.40.50.300">
    <property type="entry name" value="P-loop containing nucleotide triphosphate hydrolases"/>
    <property type="match status" value="1"/>
</dbReference>
<dbReference type="RefSeq" id="WP_310344090.1">
    <property type="nucleotide sequence ID" value="NZ_JAVDXO010000007.1"/>
</dbReference>